<keyword evidence="1" id="KW-1133">Transmembrane helix</keyword>
<dbReference type="AlphaFoldDB" id="A0AAW5NAG3"/>
<evidence type="ECO:0000256" key="1">
    <source>
        <dbReference type="SAM" id="Phobius"/>
    </source>
</evidence>
<keyword evidence="3" id="KW-1185">Reference proteome</keyword>
<dbReference type="GeneID" id="82444830"/>
<accession>A0AAW5NAG3</accession>
<evidence type="ECO:0000313" key="3">
    <source>
        <dbReference type="Proteomes" id="UP001204579"/>
    </source>
</evidence>
<sequence>MKNFLKYLGVILVIIGAVVLIACYSTANVNDNATLGLSLVLVVVGLIVHIIMNKRITD</sequence>
<name>A0AAW5NAG3_9BACT</name>
<comment type="caution">
    <text evidence="2">The sequence shown here is derived from an EMBL/GenBank/DDBJ whole genome shotgun (WGS) entry which is preliminary data.</text>
</comment>
<dbReference type="RefSeq" id="WP_022340395.1">
    <property type="nucleotide sequence ID" value="NZ_CALULB010000009.1"/>
</dbReference>
<protein>
    <submittedName>
        <fullName evidence="2">Uncharacterized protein</fullName>
    </submittedName>
</protein>
<dbReference type="Proteomes" id="UP001204579">
    <property type="component" value="Unassembled WGS sequence"/>
</dbReference>
<evidence type="ECO:0000313" key="2">
    <source>
        <dbReference type="EMBL" id="MCR8874680.1"/>
    </source>
</evidence>
<feature type="transmembrane region" description="Helical" evidence="1">
    <location>
        <begin position="7"/>
        <end position="27"/>
    </location>
</feature>
<dbReference type="PROSITE" id="PS51257">
    <property type="entry name" value="PROKAR_LIPOPROTEIN"/>
    <property type="match status" value="1"/>
</dbReference>
<keyword evidence="1" id="KW-0812">Transmembrane</keyword>
<gene>
    <name evidence="2" type="ORF">NW209_11770</name>
</gene>
<keyword evidence="1" id="KW-0472">Membrane</keyword>
<dbReference type="EMBL" id="JANRHJ010000013">
    <property type="protein sequence ID" value="MCR8874680.1"/>
    <property type="molecule type" value="Genomic_DNA"/>
</dbReference>
<organism evidence="2 3">
    <name type="scientific">Phocaeicola barnesiae</name>
    <dbReference type="NCBI Taxonomy" id="376804"/>
    <lineage>
        <taxon>Bacteria</taxon>
        <taxon>Pseudomonadati</taxon>
        <taxon>Bacteroidota</taxon>
        <taxon>Bacteroidia</taxon>
        <taxon>Bacteroidales</taxon>
        <taxon>Bacteroidaceae</taxon>
        <taxon>Phocaeicola</taxon>
    </lineage>
</organism>
<reference evidence="2 3" key="1">
    <citation type="submission" date="2022-08" db="EMBL/GenBank/DDBJ databases">
        <authorList>
            <person name="Zeman M."/>
            <person name="Kubasova T."/>
        </authorList>
    </citation>
    <scope>NUCLEOTIDE SEQUENCE [LARGE SCALE GENOMIC DNA]</scope>
    <source>
        <strain evidence="2 3">ET62</strain>
    </source>
</reference>
<feature type="transmembrane region" description="Helical" evidence="1">
    <location>
        <begin position="33"/>
        <end position="52"/>
    </location>
</feature>
<proteinExistence type="predicted"/>